<dbReference type="InterPro" id="IPR018076">
    <property type="entry name" value="T2SS_GspF_dom"/>
</dbReference>
<evidence type="ECO:0000256" key="6">
    <source>
        <dbReference type="ARBA" id="ARBA00023136"/>
    </source>
</evidence>
<dbReference type="PANTHER" id="PTHR30012:SF0">
    <property type="entry name" value="TYPE II SECRETION SYSTEM PROTEIN F-RELATED"/>
    <property type="match status" value="1"/>
</dbReference>
<keyword evidence="11" id="KW-1185">Reference proteome</keyword>
<dbReference type="Pfam" id="PF00482">
    <property type="entry name" value="T2SSF"/>
    <property type="match status" value="2"/>
</dbReference>
<gene>
    <name evidence="10" type="primary">epsF_6</name>
    <name evidence="10" type="ORF">Mal4_43290</name>
</gene>
<feature type="transmembrane region" description="Helical" evidence="8">
    <location>
        <begin position="117"/>
        <end position="141"/>
    </location>
</feature>
<feature type="domain" description="Type II secretion system protein GspF" evidence="9">
    <location>
        <begin position="31"/>
        <end position="144"/>
    </location>
</feature>
<keyword evidence="3" id="KW-1003">Cell membrane</keyword>
<evidence type="ECO:0000256" key="5">
    <source>
        <dbReference type="ARBA" id="ARBA00022989"/>
    </source>
</evidence>
<keyword evidence="4 8" id="KW-0812">Transmembrane</keyword>
<dbReference type="InterPro" id="IPR042094">
    <property type="entry name" value="T2SS_GspF_sf"/>
</dbReference>
<protein>
    <submittedName>
        <fullName evidence="10">Type II secretion system protein F</fullName>
    </submittedName>
</protein>
<dbReference type="InterPro" id="IPR003004">
    <property type="entry name" value="GspF/PilC"/>
</dbReference>
<keyword evidence="5 8" id="KW-1133">Transmembrane helix</keyword>
<evidence type="ECO:0000256" key="4">
    <source>
        <dbReference type="ARBA" id="ARBA00022692"/>
    </source>
</evidence>
<dbReference type="EMBL" id="CP036275">
    <property type="protein sequence ID" value="QDU39975.1"/>
    <property type="molecule type" value="Genomic_DNA"/>
</dbReference>
<name>A0A517ZBZ7_9PLAN</name>
<dbReference type="GO" id="GO:0005886">
    <property type="term" value="C:plasma membrane"/>
    <property type="evidence" value="ECO:0007669"/>
    <property type="project" value="UniProtKB-SubCell"/>
</dbReference>
<dbReference type="RefSeq" id="WP_145371103.1">
    <property type="nucleotide sequence ID" value="NZ_CP036275.1"/>
</dbReference>
<evidence type="ECO:0000256" key="8">
    <source>
        <dbReference type="SAM" id="Phobius"/>
    </source>
</evidence>
<evidence type="ECO:0000256" key="1">
    <source>
        <dbReference type="ARBA" id="ARBA00004651"/>
    </source>
</evidence>
<dbReference type="OrthoDB" id="267134at2"/>
<evidence type="ECO:0000256" key="2">
    <source>
        <dbReference type="ARBA" id="ARBA00005745"/>
    </source>
</evidence>
<feature type="transmembrane region" description="Helical" evidence="8">
    <location>
        <begin position="175"/>
        <end position="195"/>
    </location>
</feature>
<evidence type="ECO:0000259" key="9">
    <source>
        <dbReference type="Pfam" id="PF00482"/>
    </source>
</evidence>
<dbReference type="KEGG" id="mri:Mal4_43290"/>
<proteinExistence type="inferred from homology"/>
<organism evidence="10 11">
    <name type="scientific">Maioricimonas rarisocia</name>
    <dbReference type="NCBI Taxonomy" id="2528026"/>
    <lineage>
        <taxon>Bacteria</taxon>
        <taxon>Pseudomonadati</taxon>
        <taxon>Planctomycetota</taxon>
        <taxon>Planctomycetia</taxon>
        <taxon>Planctomycetales</taxon>
        <taxon>Planctomycetaceae</taxon>
        <taxon>Maioricimonas</taxon>
    </lineage>
</organism>
<accession>A0A517ZBZ7</accession>
<dbReference type="AlphaFoldDB" id="A0A517ZBZ7"/>
<evidence type="ECO:0000313" key="10">
    <source>
        <dbReference type="EMBL" id="QDU39975.1"/>
    </source>
</evidence>
<reference evidence="10 11" key="1">
    <citation type="submission" date="2019-02" db="EMBL/GenBank/DDBJ databases">
        <title>Deep-cultivation of Planctomycetes and their phenomic and genomic characterization uncovers novel biology.</title>
        <authorList>
            <person name="Wiegand S."/>
            <person name="Jogler M."/>
            <person name="Boedeker C."/>
            <person name="Pinto D."/>
            <person name="Vollmers J."/>
            <person name="Rivas-Marin E."/>
            <person name="Kohn T."/>
            <person name="Peeters S.H."/>
            <person name="Heuer A."/>
            <person name="Rast P."/>
            <person name="Oberbeckmann S."/>
            <person name="Bunk B."/>
            <person name="Jeske O."/>
            <person name="Meyerdierks A."/>
            <person name="Storesund J.E."/>
            <person name="Kallscheuer N."/>
            <person name="Luecker S."/>
            <person name="Lage O.M."/>
            <person name="Pohl T."/>
            <person name="Merkel B.J."/>
            <person name="Hornburger P."/>
            <person name="Mueller R.-W."/>
            <person name="Bruemmer F."/>
            <person name="Labrenz M."/>
            <person name="Spormann A.M."/>
            <person name="Op den Camp H."/>
            <person name="Overmann J."/>
            <person name="Amann R."/>
            <person name="Jetten M.S.M."/>
            <person name="Mascher T."/>
            <person name="Medema M.H."/>
            <person name="Devos D.P."/>
            <person name="Kaster A.-K."/>
            <person name="Ovreas L."/>
            <person name="Rohde M."/>
            <person name="Galperin M.Y."/>
            <person name="Jogler C."/>
        </authorList>
    </citation>
    <scope>NUCLEOTIDE SEQUENCE [LARGE SCALE GENOMIC DNA]</scope>
    <source>
        <strain evidence="10 11">Mal4</strain>
    </source>
</reference>
<feature type="domain" description="Type II secretion system protein GspF" evidence="9">
    <location>
        <begin position="223"/>
        <end position="345"/>
    </location>
</feature>
<dbReference type="PANTHER" id="PTHR30012">
    <property type="entry name" value="GENERAL SECRETION PATHWAY PROTEIN"/>
    <property type="match status" value="1"/>
</dbReference>
<evidence type="ECO:0000256" key="3">
    <source>
        <dbReference type="ARBA" id="ARBA00022475"/>
    </source>
</evidence>
<dbReference type="Gene3D" id="1.20.81.30">
    <property type="entry name" value="Type II secretion system (T2SS), domain F"/>
    <property type="match status" value="2"/>
</dbReference>
<feature type="transmembrane region" description="Helical" evidence="8">
    <location>
        <begin position="327"/>
        <end position="350"/>
    </location>
</feature>
<evidence type="ECO:0000313" key="11">
    <source>
        <dbReference type="Proteomes" id="UP000320496"/>
    </source>
</evidence>
<comment type="similarity">
    <text evidence="2">Belongs to the GSP F family.</text>
</comment>
<comment type="subcellular location">
    <subcellularLocation>
        <location evidence="1">Cell membrane</location>
        <topology evidence="1">Multi-pass membrane protein</topology>
    </subcellularLocation>
</comment>
<evidence type="ECO:0000256" key="7">
    <source>
        <dbReference type="SAM" id="MobiDB-lite"/>
    </source>
</evidence>
<feature type="region of interest" description="Disordered" evidence="7">
    <location>
        <begin position="1"/>
        <end position="21"/>
    </location>
</feature>
<keyword evidence="6 8" id="KW-0472">Membrane</keyword>
<sequence>MTNSPSHDSEPRGGRAPSASAPAALERVVHGDLPVAAGLRAYSEEVASPRLRRGLQQMADELAAGRPLEAVISEHRRQFPETVAAIIDAGIRTGRLGVMLEEFLLAEQRSRNSRRRLWLSLLYPALLLMILGLVGGVFAAWCLPQFRDMFESFGLELPPLTIFVLEVGRVIEWLVSNWIAVAVMLIALVLALKYLTGPSGRRRVLHAIPVLGNALRNNAAANYCRTLALLIEGRMNLPDAFRMMSRATPDPALGHASRLLASRLTDGEPLVQAAEGLYGIPPTIRTLFRWEQNDAALIQGLRSTGELHDAQADLNTGMIAVVAEPTLLVTLGLSIGIGVIALFMPMFILLKALS</sequence>
<dbReference type="Proteomes" id="UP000320496">
    <property type="component" value="Chromosome"/>
</dbReference>